<evidence type="ECO:0000313" key="3">
    <source>
        <dbReference type="Proteomes" id="UP000288943"/>
    </source>
</evidence>
<dbReference type="GeneID" id="95375793"/>
<dbReference type="Proteomes" id="UP001527202">
    <property type="component" value="Unassembled WGS sequence"/>
</dbReference>
<dbReference type="RefSeq" id="WP_042228047.1">
    <property type="nucleotide sequence ID" value="NZ_CP026520.1"/>
</dbReference>
<dbReference type="Proteomes" id="UP000288943">
    <property type="component" value="Chromosome"/>
</dbReference>
<sequence length="156" mass="18275">MSAESFSAHGKISGDLLQERLETVKDLKQSELEMYALSKDKETGEHYVHYAYKHRQISGTGEEEQFHQLLPVESDDVLGILFSDQPYEYPDAWNRPFLRNGPEGFYIWFDPAYAEDTDVDEHFAREVRERLLKMKQAGKVDEEAVRKLFRELDDLK</sequence>
<accession>A0A410WW70</accession>
<dbReference type="OrthoDB" id="2596091at2"/>
<name>A0A410WW70_9BACL</name>
<protein>
    <submittedName>
        <fullName evidence="2">Uncharacterized protein</fullName>
    </submittedName>
</protein>
<dbReference type="EMBL" id="CP026520">
    <property type="protein sequence ID" value="QAV18602.1"/>
    <property type="molecule type" value="Genomic_DNA"/>
</dbReference>
<reference evidence="1 4" key="2">
    <citation type="submission" date="2022-05" db="EMBL/GenBank/DDBJ databases">
        <title>Genome Sequencing of Bee-Associated Microbes.</title>
        <authorList>
            <person name="Dunlap C."/>
        </authorList>
    </citation>
    <scope>NUCLEOTIDE SEQUENCE [LARGE SCALE GENOMIC DNA]</scope>
    <source>
        <strain evidence="1 4">NRRL B-23120</strain>
    </source>
</reference>
<evidence type="ECO:0000313" key="2">
    <source>
        <dbReference type="EMBL" id="QAV18602.1"/>
    </source>
</evidence>
<reference evidence="2 3" key="1">
    <citation type="submission" date="2018-01" db="EMBL/GenBank/DDBJ databases">
        <title>The whole genome sequencing and assembly of Paenibacillus chitinolyticus KCCM 41400 strain.</title>
        <authorList>
            <person name="Kim J.-Y."/>
            <person name="Park M.-K."/>
            <person name="Lee Y.-J."/>
            <person name="Yi H."/>
            <person name="Bahn Y.-S."/>
            <person name="Kim J.F."/>
            <person name="Lee D.-W."/>
        </authorList>
    </citation>
    <scope>NUCLEOTIDE SEQUENCE [LARGE SCALE GENOMIC DNA]</scope>
    <source>
        <strain evidence="2 3">KCCM 41400</strain>
    </source>
</reference>
<evidence type="ECO:0000313" key="1">
    <source>
        <dbReference type="EMBL" id="MCY9597614.1"/>
    </source>
</evidence>
<dbReference type="EMBL" id="JAMDMJ010000023">
    <property type="protein sequence ID" value="MCY9597614.1"/>
    <property type="molecule type" value="Genomic_DNA"/>
</dbReference>
<gene>
    <name evidence="1" type="ORF">M5X16_17770</name>
    <name evidence="2" type="ORF">PC41400_13320</name>
</gene>
<organism evidence="2 3">
    <name type="scientific">Paenibacillus chitinolyticus</name>
    <dbReference type="NCBI Taxonomy" id="79263"/>
    <lineage>
        <taxon>Bacteria</taxon>
        <taxon>Bacillati</taxon>
        <taxon>Bacillota</taxon>
        <taxon>Bacilli</taxon>
        <taxon>Bacillales</taxon>
        <taxon>Paenibacillaceae</taxon>
        <taxon>Paenibacillus</taxon>
    </lineage>
</organism>
<proteinExistence type="predicted"/>
<evidence type="ECO:0000313" key="4">
    <source>
        <dbReference type="Proteomes" id="UP001527202"/>
    </source>
</evidence>
<dbReference type="KEGG" id="pchi:PC41400_13320"/>
<keyword evidence="4" id="KW-1185">Reference proteome</keyword>
<dbReference type="AlphaFoldDB" id="A0A410WW70"/>